<dbReference type="AlphaFoldDB" id="A0A0E9PSY6"/>
<reference evidence="1" key="1">
    <citation type="submission" date="2014-11" db="EMBL/GenBank/DDBJ databases">
        <authorList>
            <person name="Amaro Gonzalez C."/>
        </authorList>
    </citation>
    <scope>NUCLEOTIDE SEQUENCE</scope>
</reference>
<evidence type="ECO:0000313" key="1">
    <source>
        <dbReference type="EMBL" id="JAH07377.1"/>
    </source>
</evidence>
<organism evidence="1">
    <name type="scientific">Anguilla anguilla</name>
    <name type="common">European freshwater eel</name>
    <name type="synonym">Muraena anguilla</name>
    <dbReference type="NCBI Taxonomy" id="7936"/>
    <lineage>
        <taxon>Eukaryota</taxon>
        <taxon>Metazoa</taxon>
        <taxon>Chordata</taxon>
        <taxon>Craniata</taxon>
        <taxon>Vertebrata</taxon>
        <taxon>Euteleostomi</taxon>
        <taxon>Actinopterygii</taxon>
        <taxon>Neopterygii</taxon>
        <taxon>Teleostei</taxon>
        <taxon>Anguilliformes</taxon>
        <taxon>Anguillidae</taxon>
        <taxon>Anguilla</taxon>
    </lineage>
</organism>
<protein>
    <submittedName>
        <fullName evidence="1">Uncharacterized protein</fullName>
    </submittedName>
</protein>
<proteinExistence type="predicted"/>
<reference evidence="1" key="2">
    <citation type="journal article" date="2015" name="Fish Shellfish Immunol.">
        <title>Early steps in the European eel (Anguilla anguilla)-Vibrio vulnificus interaction in the gills: Role of the RtxA13 toxin.</title>
        <authorList>
            <person name="Callol A."/>
            <person name="Pajuelo D."/>
            <person name="Ebbesson L."/>
            <person name="Teles M."/>
            <person name="MacKenzie S."/>
            <person name="Amaro C."/>
        </authorList>
    </citation>
    <scope>NUCLEOTIDE SEQUENCE</scope>
</reference>
<dbReference type="EMBL" id="GBXM01101200">
    <property type="protein sequence ID" value="JAH07377.1"/>
    <property type="molecule type" value="Transcribed_RNA"/>
</dbReference>
<name>A0A0E9PSY6_ANGAN</name>
<accession>A0A0E9PSY6</accession>
<sequence length="33" mass="3897">MTWWACLLHVLQYQSSLIKSHCDPQAKHRAKTD</sequence>